<dbReference type="GO" id="GO:0016614">
    <property type="term" value="F:oxidoreductase activity, acting on CH-OH group of donors"/>
    <property type="evidence" value="ECO:0007669"/>
    <property type="project" value="InterPro"/>
</dbReference>
<evidence type="ECO:0000256" key="3">
    <source>
        <dbReference type="ARBA" id="ARBA00022630"/>
    </source>
</evidence>
<name>A0AB37UDN4_9CYAN</name>
<dbReference type="InterPro" id="IPR007867">
    <property type="entry name" value="GMC_OxRtase_C"/>
</dbReference>
<dbReference type="Proteomes" id="UP000282574">
    <property type="component" value="Unassembled WGS sequence"/>
</dbReference>
<dbReference type="RefSeq" id="WP_106168439.1">
    <property type="nucleotide sequence ID" value="NZ_JAVKZF010000001.1"/>
</dbReference>
<keyword evidence="8" id="KW-1185">Reference proteome</keyword>
<evidence type="ECO:0000256" key="5">
    <source>
        <dbReference type="ARBA" id="ARBA00023002"/>
    </source>
</evidence>
<evidence type="ECO:0000313" key="7">
    <source>
        <dbReference type="EMBL" id="RUT05823.1"/>
    </source>
</evidence>
<dbReference type="InterPro" id="IPR051473">
    <property type="entry name" value="P2Ox-like"/>
</dbReference>
<accession>A0AB37UDN4</accession>
<dbReference type="EMBL" id="RSCK01000073">
    <property type="protein sequence ID" value="RUT05823.1"/>
    <property type="molecule type" value="Genomic_DNA"/>
</dbReference>
<evidence type="ECO:0000259" key="6">
    <source>
        <dbReference type="Pfam" id="PF05199"/>
    </source>
</evidence>
<dbReference type="Gene3D" id="3.50.50.60">
    <property type="entry name" value="FAD/NAD(P)-binding domain"/>
    <property type="match status" value="2"/>
</dbReference>
<dbReference type="SUPFAM" id="SSF51905">
    <property type="entry name" value="FAD/NAD(P)-binding domain"/>
    <property type="match status" value="1"/>
</dbReference>
<comment type="similarity">
    <text evidence="2">Belongs to the GMC oxidoreductase family.</text>
</comment>
<proteinExistence type="inferred from homology"/>
<evidence type="ECO:0000256" key="4">
    <source>
        <dbReference type="ARBA" id="ARBA00022827"/>
    </source>
</evidence>
<keyword evidence="5" id="KW-0560">Oxidoreductase</keyword>
<dbReference type="Pfam" id="PF05199">
    <property type="entry name" value="GMC_oxred_C"/>
    <property type="match status" value="1"/>
</dbReference>
<gene>
    <name evidence="7" type="ORF">DSM107010_54110</name>
</gene>
<organism evidence="7 8">
    <name type="scientific">Chroococcidiopsis cubana SAG 39.79</name>
    <dbReference type="NCBI Taxonomy" id="388085"/>
    <lineage>
        <taxon>Bacteria</taxon>
        <taxon>Bacillati</taxon>
        <taxon>Cyanobacteriota</taxon>
        <taxon>Cyanophyceae</taxon>
        <taxon>Chroococcidiopsidales</taxon>
        <taxon>Chroococcidiopsidaceae</taxon>
        <taxon>Chroococcidiopsis</taxon>
    </lineage>
</organism>
<evidence type="ECO:0000256" key="1">
    <source>
        <dbReference type="ARBA" id="ARBA00001974"/>
    </source>
</evidence>
<evidence type="ECO:0000256" key="2">
    <source>
        <dbReference type="ARBA" id="ARBA00010790"/>
    </source>
</evidence>
<dbReference type="AlphaFoldDB" id="A0AB37UDN4"/>
<dbReference type="PANTHER" id="PTHR42784:SF1">
    <property type="entry name" value="PYRANOSE 2-OXIDASE"/>
    <property type="match status" value="1"/>
</dbReference>
<evidence type="ECO:0000313" key="8">
    <source>
        <dbReference type="Proteomes" id="UP000282574"/>
    </source>
</evidence>
<keyword evidence="3" id="KW-0285">Flavoprotein</keyword>
<comment type="cofactor">
    <cofactor evidence="1">
        <name>FAD</name>
        <dbReference type="ChEBI" id="CHEBI:57692"/>
    </cofactor>
</comment>
<comment type="caution">
    <text evidence="7">The sequence shown here is derived from an EMBL/GenBank/DDBJ whole genome shotgun (WGS) entry which is preliminary data.</text>
</comment>
<feature type="domain" description="Glucose-methanol-choline oxidoreductase C-terminal" evidence="6">
    <location>
        <begin position="411"/>
        <end position="535"/>
    </location>
</feature>
<reference evidence="7 8" key="1">
    <citation type="journal article" date="2019" name="Genome Biol. Evol.">
        <title>Day and night: Metabolic profiles and evolutionary relationships of six axenic non-marine cyanobacteria.</title>
        <authorList>
            <person name="Will S.E."/>
            <person name="Henke P."/>
            <person name="Boedeker C."/>
            <person name="Huang S."/>
            <person name="Brinkmann H."/>
            <person name="Rohde M."/>
            <person name="Jarek M."/>
            <person name="Friedl T."/>
            <person name="Seufert S."/>
            <person name="Schumacher M."/>
            <person name="Overmann J."/>
            <person name="Neumann-Schaal M."/>
            <person name="Petersen J."/>
        </authorList>
    </citation>
    <scope>NUCLEOTIDE SEQUENCE [LARGE SCALE GENOMIC DNA]</scope>
    <source>
        <strain evidence="7 8">SAG 39.79</strain>
    </source>
</reference>
<keyword evidence="4" id="KW-0274">FAD</keyword>
<sequence>MIIDAHSLPPNISLEVEVCIVGGGPAGIALAREFANQKFQVCLLESGGCKLEQDIQSLADGKVIGDPYPNLSESRCRQFGGTAHTWGSPIGYKQSGFRCFPLDKIDFEQREWLPYSGWPFTRTDLDPFYQRAHQVCQLGAFTYNVEDWEKTSARRLPLKSDRFMTTISQYSSRSIFTQDYQQQIGQASNITTLLHATVVEIETDEVAKSVTRLRVACSQDKQFWISAKVFVLATGGIENARLLLLSNRVQKTGLGNQNELVGRFFMERRYISCGMLVPYNRHFFDRTSLYDIRNVRGVPVMAQVTLSENLMHREQLLNFGAQLLPRPQFHQREAIRSLKTLLTSVYHAKLPKNTLEHLGNAIRDSNYIAAATFWAAIRQLPGLQRSYWSYLNFEKRRFSMLEVISQFEQAPDPNNRVVLSHERDRLNQNKAEVHWQLNNIDLYTIERVKKIWAEEVARAGIGKFQPAEVLKAKELALYRPSCHHMGTTRMHDNPRQGVVNANCRVHGIENLYIAGSSVFPTSGYANPTLTIIALAIRLADHIKAILNVSPEIISTGLEVDNLVSNNR</sequence>
<dbReference type="InterPro" id="IPR036188">
    <property type="entry name" value="FAD/NAD-bd_sf"/>
</dbReference>
<protein>
    <submittedName>
        <fullName evidence="7">GMC oxidoreductase</fullName>
    </submittedName>
</protein>
<dbReference type="PANTHER" id="PTHR42784">
    <property type="entry name" value="PYRANOSE 2-OXIDASE"/>
    <property type="match status" value="1"/>
</dbReference>